<proteinExistence type="predicted"/>
<comment type="caution">
    <text evidence="1">The sequence shown here is derived from an EMBL/GenBank/DDBJ whole genome shotgun (WGS) entry which is preliminary data.</text>
</comment>
<name>A0ACB8ZXB6_ARCLA</name>
<organism evidence="1 2">
    <name type="scientific">Arctium lappa</name>
    <name type="common">Greater burdock</name>
    <name type="synonym">Lappa major</name>
    <dbReference type="NCBI Taxonomy" id="4217"/>
    <lineage>
        <taxon>Eukaryota</taxon>
        <taxon>Viridiplantae</taxon>
        <taxon>Streptophyta</taxon>
        <taxon>Embryophyta</taxon>
        <taxon>Tracheophyta</taxon>
        <taxon>Spermatophyta</taxon>
        <taxon>Magnoliopsida</taxon>
        <taxon>eudicotyledons</taxon>
        <taxon>Gunneridae</taxon>
        <taxon>Pentapetalae</taxon>
        <taxon>asterids</taxon>
        <taxon>campanulids</taxon>
        <taxon>Asterales</taxon>
        <taxon>Asteraceae</taxon>
        <taxon>Carduoideae</taxon>
        <taxon>Cardueae</taxon>
        <taxon>Arctiinae</taxon>
        <taxon>Arctium</taxon>
    </lineage>
</organism>
<gene>
    <name evidence="1" type="ORF">L6452_27934</name>
</gene>
<dbReference type="Proteomes" id="UP001055879">
    <property type="component" value="Linkage Group LG09"/>
</dbReference>
<dbReference type="EMBL" id="CM042055">
    <property type="protein sequence ID" value="KAI3702207.1"/>
    <property type="molecule type" value="Genomic_DNA"/>
</dbReference>
<protein>
    <submittedName>
        <fullName evidence="1">Uncharacterized protein</fullName>
    </submittedName>
</protein>
<evidence type="ECO:0000313" key="2">
    <source>
        <dbReference type="Proteomes" id="UP001055879"/>
    </source>
</evidence>
<evidence type="ECO:0000313" key="1">
    <source>
        <dbReference type="EMBL" id="KAI3702207.1"/>
    </source>
</evidence>
<reference evidence="2" key="1">
    <citation type="journal article" date="2022" name="Mol. Ecol. Resour.">
        <title>The genomes of chicory, endive, great burdock and yacon provide insights into Asteraceae palaeo-polyploidization history and plant inulin production.</title>
        <authorList>
            <person name="Fan W."/>
            <person name="Wang S."/>
            <person name="Wang H."/>
            <person name="Wang A."/>
            <person name="Jiang F."/>
            <person name="Liu H."/>
            <person name="Zhao H."/>
            <person name="Xu D."/>
            <person name="Zhang Y."/>
        </authorList>
    </citation>
    <scope>NUCLEOTIDE SEQUENCE [LARGE SCALE GENOMIC DNA]</scope>
    <source>
        <strain evidence="2">cv. Niubang</strain>
    </source>
</reference>
<keyword evidence="2" id="KW-1185">Reference proteome</keyword>
<sequence>MIRGSVRGGASGFQCVASKIRTSLPADHRREEIVSATLFCSAKIGTPHSSSASLALTASDGRRTPPAPPPPSSISGVCTISTTSISCVHRLRSLDLQEPPPSVGFQVGVSKINRIIES</sequence>
<accession>A0ACB8ZXB6</accession>
<reference evidence="1 2" key="2">
    <citation type="journal article" date="2022" name="Mol. Ecol. Resour.">
        <title>The genomes of chicory, endive, great burdock and yacon provide insights into Asteraceae paleo-polyploidization history and plant inulin production.</title>
        <authorList>
            <person name="Fan W."/>
            <person name="Wang S."/>
            <person name="Wang H."/>
            <person name="Wang A."/>
            <person name="Jiang F."/>
            <person name="Liu H."/>
            <person name="Zhao H."/>
            <person name="Xu D."/>
            <person name="Zhang Y."/>
        </authorList>
    </citation>
    <scope>NUCLEOTIDE SEQUENCE [LARGE SCALE GENOMIC DNA]</scope>
    <source>
        <strain evidence="2">cv. Niubang</strain>
    </source>
</reference>